<dbReference type="Gene3D" id="3.40.390.10">
    <property type="entry name" value="Collagenase (Catalytic Domain)"/>
    <property type="match status" value="1"/>
</dbReference>
<dbReference type="InterPro" id="IPR041645">
    <property type="entry name" value="ADAMTS_CR_2"/>
</dbReference>
<evidence type="ECO:0000256" key="4">
    <source>
        <dbReference type="ARBA" id="ARBA00022833"/>
    </source>
</evidence>
<protein>
    <recommendedName>
        <fullName evidence="10">Peptidase M12B domain-containing protein</fullName>
    </recommendedName>
</protein>
<keyword evidence="9" id="KW-0732">Signal</keyword>
<keyword evidence="3" id="KW-0378">Hydrolase</keyword>
<comment type="caution">
    <text evidence="8">Lacks conserved residue(s) required for the propagation of feature annotation.</text>
</comment>
<feature type="chain" id="PRO_5043042261" description="Peptidase M12B domain-containing protein" evidence="9">
    <location>
        <begin position="25"/>
        <end position="588"/>
    </location>
</feature>
<dbReference type="Pfam" id="PF13688">
    <property type="entry name" value="Reprolysin_5"/>
    <property type="match status" value="1"/>
</dbReference>
<dbReference type="PROSITE" id="PS50215">
    <property type="entry name" value="ADAM_MEPRO"/>
    <property type="match status" value="1"/>
</dbReference>
<evidence type="ECO:0000259" key="10">
    <source>
        <dbReference type="PROSITE" id="PS50215"/>
    </source>
</evidence>
<evidence type="ECO:0000256" key="1">
    <source>
        <dbReference type="ARBA" id="ARBA00022670"/>
    </source>
</evidence>
<keyword evidence="5" id="KW-0482">Metalloprotease</keyword>
<feature type="signal peptide" evidence="9">
    <location>
        <begin position="1"/>
        <end position="24"/>
    </location>
</feature>
<keyword evidence="7" id="KW-0325">Glycoprotein</keyword>
<keyword evidence="12" id="KW-1185">Reference proteome</keyword>
<dbReference type="EMBL" id="JAZGQO010000009">
    <property type="protein sequence ID" value="KAK6178153.1"/>
    <property type="molecule type" value="Genomic_DNA"/>
</dbReference>
<keyword evidence="6" id="KW-1015">Disulfide bond</keyword>
<sequence length="588" mass="66346">MLSTTLSCLLFVVVITADDHIAFSKPIIETQYDIVRVEEILSNQRSKRSTNGDLPITMFFHIRSEKTDAKLKLRRAPKIEIPTFVCHNGTIHSVEIEDFKKHGIYLDDDTGRPIMVSDRSGYYDLLGSVKINDTHLNLQPIEGGQHNLTIIEAVSYGADMLVGEGVNLERIKDVAKIMKRKKRRVRNKRQATVYTVEVLVVTDHSVKEKFMERNNNYESMADSELKTYYGFTLLGMAVRYESITRFEPETVIKIEGSGIIISNTEDDSPYNRDNSDKGVVQYFSGLVHFTDWVDANTNNGYLPAHDHAMWFTDHSLAEKKSTSVIGIAWLASMCTRNSTSIIEDYFSGRTEHIAAHELGHSLQALHDGQVKGCSDNNFFIMAAASYFPDDDKRSNPWLFSDCSASTIANFASKSKCLRSGGGMSLSTSNLAGQHLDADEQCRIHMGDPSSYFCRKAQFTEMGFELMCQRMFCYDPSSHSCTSIIAKDYTSCGNGRWCERGTCVGSSYAPFTQANCPQGDGRTFTCDYSECERYSEAQKAECCFTCPHEEPARAPLQDLALCPLDDKLCEKCRSNDRYRFRENCAQYRL</sequence>
<keyword evidence="4 8" id="KW-0862">Zinc</keyword>
<evidence type="ECO:0000256" key="6">
    <source>
        <dbReference type="ARBA" id="ARBA00023157"/>
    </source>
</evidence>
<name>A0AAN8PMT8_PATCE</name>
<evidence type="ECO:0000313" key="12">
    <source>
        <dbReference type="Proteomes" id="UP001347796"/>
    </source>
</evidence>
<evidence type="ECO:0000256" key="9">
    <source>
        <dbReference type="SAM" id="SignalP"/>
    </source>
</evidence>
<feature type="binding site" evidence="8">
    <location>
        <position position="360"/>
    </location>
    <ligand>
        <name>Zn(2+)</name>
        <dbReference type="ChEBI" id="CHEBI:29105"/>
        <note>catalytic</note>
    </ligand>
</feature>
<feature type="active site" evidence="8">
    <location>
        <position position="357"/>
    </location>
</feature>
<accession>A0AAN8PMT8</accession>
<dbReference type="InterPro" id="IPR024079">
    <property type="entry name" value="MetalloPept_cat_dom_sf"/>
</dbReference>
<organism evidence="11 12">
    <name type="scientific">Patella caerulea</name>
    <name type="common">Rayed Mediterranean limpet</name>
    <dbReference type="NCBI Taxonomy" id="87958"/>
    <lineage>
        <taxon>Eukaryota</taxon>
        <taxon>Metazoa</taxon>
        <taxon>Spiralia</taxon>
        <taxon>Lophotrochozoa</taxon>
        <taxon>Mollusca</taxon>
        <taxon>Gastropoda</taxon>
        <taxon>Patellogastropoda</taxon>
        <taxon>Patelloidea</taxon>
        <taxon>Patellidae</taxon>
        <taxon>Patella</taxon>
    </lineage>
</organism>
<feature type="binding site" evidence="8">
    <location>
        <position position="356"/>
    </location>
    <ligand>
        <name>Zn(2+)</name>
        <dbReference type="ChEBI" id="CHEBI:29105"/>
        <note>catalytic</note>
    </ligand>
</feature>
<keyword evidence="1" id="KW-0645">Protease</keyword>
<gene>
    <name evidence="11" type="ORF">SNE40_012968</name>
</gene>
<dbReference type="GO" id="GO:0006508">
    <property type="term" value="P:proteolysis"/>
    <property type="evidence" value="ECO:0007669"/>
    <property type="project" value="UniProtKB-KW"/>
</dbReference>
<reference evidence="11 12" key="1">
    <citation type="submission" date="2024-01" db="EMBL/GenBank/DDBJ databases">
        <title>The genome of the rayed Mediterranean limpet Patella caerulea (Linnaeus, 1758).</title>
        <authorList>
            <person name="Anh-Thu Weber A."/>
            <person name="Halstead-Nussloch G."/>
        </authorList>
    </citation>
    <scope>NUCLEOTIDE SEQUENCE [LARGE SCALE GENOMIC DNA]</scope>
    <source>
        <strain evidence="11">AATW-2023a</strain>
        <tissue evidence="11">Whole specimen</tissue>
    </source>
</reference>
<evidence type="ECO:0000256" key="3">
    <source>
        <dbReference type="ARBA" id="ARBA00022801"/>
    </source>
</evidence>
<keyword evidence="2 8" id="KW-0479">Metal-binding</keyword>
<evidence type="ECO:0000256" key="8">
    <source>
        <dbReference type="PROSITE-ProRule" id="PRU00276"/>
    </source>
</evidence>
<dbReference type="AlphaFoldDB" id="A0AAN8PMT8"/>
<evidence type="ECO:0000256" key="2">
    <source>
        <dbReference type="ARBA" id="ARBA00022723"/>
    </source>
</evidence>
<evidence type="ECO:0000256" key="5">
    <source>
        <dbReference type="ARBA" id="ARBA00023049"/>
    </source>
</evidence>
<feature type="binding site" evidence="8">
    <location>
        <position position="366"/>
    </location>
    <ligand>
        <name>Zn(2+)</name>
        <dbReference type="ChEBI" id="CHEBI:29105"/>
        <note>catalytic</note>
    </ligand>
</feature>
<dbReference type="Pfam" id="PF17771">
    <property type="entry name" value="ADAMTS_CR_2"/>
    <property type="match status" value="1"/>
</dbReference>
<dbReference type="InterPro" id="IPR001590">
    <property type="entry name" value="Peptidase_M12B"/>
</dbReference>
<comment type="caution">
    <text evidence="11">The sequence shown here is derived from an EMBL/GenBank/DDBJ whole genome shotgun (WGS) entry which is preliminary data.</text>
</comment>
<dbReference type="GO" id="GO:0046872">
    <property type="term" value="F:metal ion binding"/>
    <property type="evidence" value="ECO:0007669"/>
    <property type="project" value="UniProtKB-KW"/>
</dbReference>
<dbReference type="Gene3D" id="3.40.1620.60">
    <property type="match status" value="1"/>
</dbReference>
<evidence type="ECO:0000313" key="11">
    <source>
        <dbReference type="EMBL" id="KAK6178153.1"/>
    </source>
</evidence>
<dbReference type="GO" id="GO:0004222">
    <property type="term" value="F:metalloendopeptidase activity"/>
    <property type="evidence" value="ECO:0007669"/>
    <property type="project" value="InterPro"/>
</dbReference>
<proteinExistence type="predicted"/>
<dbReference type="Proteomes" id="UP001347796">
    <property type="component" value="Unassembled WGS sequence"/>
</dbReference>
<feature type="domain" description="Peptidase M12B" evidence="10">
    <location>
        <begin position="194"/>
        <end position="415"/>
    </location>
</feature>
<dbReference type="SUPFAM" id="SSF55486">
    <property type="entry name" value="Metalloproteases ('zincins'), catalytic domain"/>
    <property type="match status" value="1"/>
</dbReference>
<evidence type="ECO:0000256" key="7">
    <source>
        <dbReference type="ARBA" id="ARBA00023180"/>
    </source>
</evidence>